<dbReference type="AlphaFoldDB" id="A0AAD4DFZ8"/>
<evidence type="ECO:0000256" key="6">
    <source>
        <dbReference type="SAM" id="MobiDB-lite"/>
    </source>
</evidence>
<feature type="region of interest" description="Disordered" evidence="6">
    <location>
        <begin position="156"/>
        <end position="180"/>
    </location>
</feature>
<comment type="caution">
    <text evidence="9">The sequence shown here is derived from an EMBL/GenBank/DDBJ whole genome shotgun (WGS) entry which is preliminary data.</text>
</comment>
<dbReference type="Pfam" id="PF03143">
    <property type="entry name" value="GTP_EFTU_D3"/>
    <property type="match status" value="1"/>
</dbReference>
<evidence type="ECO:0000259" key="8">
    <source>
        <dbReference type="Pfam" id="PF03144"/>
    </source>
</evidence>
<feature type="domain" description="Translation elongation factor EFTu-like" evidence="8">
    <location>
        <begin position="29"/>
        <end position="102"/>
    </location>
</feature>
<sequence length="224" mass="24811">MDSKAEDIGPVDGPFLMPIAGVYTISGRGTVVSGRIERGLVRVGDEVEIVGLRYTIQATCTGLEMFHKSLSEAKAGDNVGVLLHGVKRGVKREDLERGQVLAKPGSIKAYAEFEAKVHVLSKEEGGRQLPFFSDYRPQFYFRIVDISGSIELPEGKELVAPGDDNNPQPNRSHHEETFTKKKSTMPWISFNKTGHVELGFFEQKNIMVFRKSDDPPDLNPTGHV</sequence>
<protein>
    <recommendedName>
        <fullName evidence="1">Elongation factor Tu, mitochondrial</fullName>
    </recommendedName>
</protein>
<dbReference type="GO" id="GO:0003746">
    <property type="term" value="F:translation elongation factor activity"/>
    <property type="evidence" value="ECO:0007669"/>
    <property type="project" value="UniProtKB-KW"/>
</dbReference>
<dbReference type="InterPro" id="IPR004161">
    <property type="entry name" value="EFTu-like_2"/>
</dbReference>
<evidence type="ECO:0000256" key="1">
    <source>
        <dbReference type="ARBA" id="ARBA00017898"/>
    </source>
</evidence>
<dbReference type="Pfam" id="PF03144">
    <property type="entry name" value="GTP_EFTU_D2"/>
    <property type="match status" value="1"/>
</dbReference>
<keyword evidence="10" id="KW-1185">Reference proteome</keyword>
<dbReference type="SUPFAM" id="SSF50447">
    <property type="entry name" value="Translation proteins"/>
    <property type="match status" value="1"/>
</dbReference>
<dbReference type="Gene3D" id="2.40.30.10">
    <property type="entry name" value="Translation factors"/>
    <property type="match status" value="2"/>
</dbReference>
<gene>
    <name evidence="9" type="primary">TUF1_1</name>
    <name evidence="9" type="ORF">BGZ95_006473</name>
</gene>
<evidence type="ECO:0000313" key="9">
    <source>
        <dbReference type="EMBL" id="KAG0277129.1"/>
    </source>
</evidence>
<dbReference type="EMBL" id="JAAAIL010000301">
    <property type="protein sequence ID" value="KAG0277129.1"/>
    <property type="molecule type" value="Genomic_DNA"/>
</dbReference>
<dbReference type="InterPro" id="IPR009000">
    <property type="entry name" value="Transl_B-barrel_sf"/>
</dbReference>
<organism evidence="9 10">
    <name type="scientific">Linnemannia exigua</name>
    <dbReference type="NCBI Taxonomy" id="604196"/>
    <lineage>
        <taxon>Eukaryota</taxon>
        <taxon>Fungi</taxon>
        <taxon>Fungi incertae sedis</taxon>
        <taxon>Mucoromycota</taxon>
        <taxon>Mortierellomycotina</taxon>
        <taxon>Mortierellomycetes</taxon>
        <taxon>Mortierellales</taxon>
        <taxon>Mortierellaceae</taxon>
        <taxon>Linnemannia</taxon>
    </lineage>
</organism>
<keyword evidence="5" id="KW-0342">GTP-binding</keyword>
<evidence type="ECO:0000256" key="4">
    <source>
        <dbReference type="ARBA" id="ARBA00022917"/>
    </source>
</evidence>
<evidence type="ECO:0000259" key="7">
    <source>
        <dbReference type="Pfam" id="PF03143"/>
    </source>
</evidence>
<dbReference type="GO" id="GO:0005525">
    <property type="term" value="F:GTP binding"/>
    <property type="evidence" value="ECO:0007669"/>
    <property type="project" value="UniProtKB-KW"/>
</dbReference>
<dbReference type="PANTHER" id="PTHR43721:SF22">
    <property type="entry name" value="ELONGATION FACTOR TU, MITOCHONDRIAL"/>
    <property type="match status" value="1"/>
</dbReference>
<dbReference type="InterPro" id="IPR009001">
    <property type="entry name" value="Transl_elong_EF1A/Init_IF2_C"/>
</dbReference>
<dbReference type="CDD" id="cd03697">
    <property type="entry name" value="EFTU_II"/>
    <property type="match status" value="1"/>
</dbReference>
<proteinExistence type="predicted"/>
<dbReference type="FunFam" id="2.40.30.10:FF:000001">
    <property type="entry name" value="Elongation factor Tu"/>
    <property type="match status" value="1"/>
</dbReference>
<accession>A0AAD4DFZ8</accession>
<evidence type="ECO:0000256" key="2">
    <source>
        <dbReference type="ARBA" id="ARBA00022741"/>
    </source>
</evidence>
<dbReference type="InterPro" id="IPR050055">
    <property type="entry name" value="EF-Tu_GTPase"/>
</dbReference>
<keyword evidence="3 9" id="KW-0251">Elongation factor</keyword>
<keyword evidence="2" id="KW-0547">Nucleotide-binding</keyword>
<evidence type="ECO:0000256" key="5">
    <source>
        <dbReference type="ARBA" id="ARBA00023134"/>
    </source>
</evidence>
<dbReference type="InterPro" id="IPR004160">
    <property type="entry name" value="Transl_elong_EFTu/EF1A_C"/>
</dbReference>
<feature type="domain" description="Translation elongation factor EFTu/EF1A C-terminal" evidence="7">
    <location>
        <begin position="106"/>
        <end position="164"/>
    </location>
</feature>
<evidence type="ECO:0000256" key="3">
    <source>
        <dbReference type="ARBA" id="ARBA00022768"/>
    </source>
</evidence>
<dbReference type="Proteomes" id="UP001194580">
    <property type="component" value="Unassembled WGS sequence"/>
</dbReference>
<dbReference type="SUPFAM" id="SSF50465">
    <property type="entry name" value="EF-Tu/eEF-1alpha/eIF2-gamma C-terminal domain"/>
    <property type="match status" value="1"/>
</dbReference>
<keyword evidence="4" id="KW-0648">Protein biosynthesis</keyword>
<reference evidence="9" key="1">
    <citation type="journal article" date="2020" name="Fungal Divers.">
        <title>Resolving the Mortierellaceae phylogeny through synthesis of multi-gene phylogenetics and phylogenomics.</title>
        <authorList>
            <person name="Vandepol N."/>
            <person name="Liber J."/>
            <person name="Desiro A."/>
            <person name="Na H."/>
            <person name="Kennedy M."/>
            <person name="Barry K."/>
            <person name="Grigoriev I.V."/>
            <person name="Miller A.N."/>
            <person name="O'Donnell K."/>
            <person name="Stajich J.E."/>
            <person name="Bonito G."/>
        </authorList>
    </citation>
    <scope>NUCLEOTIDE SEQUENCE</scope>
    <source>
        <strain evidence="9">NRRL 28262</strain>
    </source>
</reference>
<dbReference type="InterPro" id="IPR033720">
    <property type="entry name" value="EFTU_2"/>
</dbReference>
<name>A0AAD4DFZ8_9FUNG</name>
<dbReference type="PANTHER" id="PTHR43721">
    <property type="entry name" value="ELONGATION FACTOR TU-RELATED"/>
    <property type="match status" value="1"/>
</dbReference>
<evidence type="ECO:0000313" key="10">
    <source>
        <dbReference type="Proteomes" id="UP001194580"/>
    </source>
</evidence>